<keyword evidence="2" id="KW-1185">Reference proteome</keyword>
<dbReference type="AlphaFoldDB" id="A0A6L5X786"/>
<accession>A0A6L5X786</accession>
<dbReference type="RefSeq" id="WP_154328044.1">
    <property type="nucleotide sequence ID" value="NZ_CP045696.1"/>
</dbReference>
<proteinExistence type="predicted"/>
<dbReference type="EMBL" id="VULT01000001">
    <property type="protein sequence ID" value="MSS16171.1"/>
    <property type="molecule type" value="Genomic_DNA"/>
</dbReference>
<reference evidence="1 2" key="1">
    <citation type="submission" date="2019-08" db="EMBL/GenBank/DDBJ databases">
        <title>In-depth cultivation of the pig gut microbiome towards novel bacterial diversity and tailored functional studies.</title>
        <authorList>
            <person name="Wylensek D."/>
            <person name="Hitch T.C.A."/>
            <person name="Clavel T."/>
        </authorList>
    </citation>
    <scope>NUCLEOTIDE SEQUENCE [LARGE SCALE GENOMIC DNA]</scope>
    <source>
        <strain evidence="1 2">Oil-RF-744-WCA-WT-10</strain>
    </source>
</reference>
<dbReference type="Proteomes" id="UP000483362">
    <property type="component" value="Unassembled WGS sequence"/>
</dbReference>
<sequence>MGLDKNNTNQFYLLGRFWAVVEMCNEARFSPTQVDQLFLDPTSVWRFDLNKQRNTELRQEILALAPADGWPQRQLSPSEASKVWVGYYHQKAYMEPKLEEI</sequence>
<evidence type="ECO:0000313" key="2">
    <source>
        <dbReference type="Proteomes" id="UP000483362"/>
    </source>
</evidence>
<gene>
    <name evidence="1" type="ORF">FYJ29_00050</name>
</gene>
<name>A0A6L5X786_9BACT</name>
<evidence type="ECO:0000313" key="1">
    <source>
        <dbReference type="EMBL" id="MSS16171.1"/>
    </source>
</evidence>
<comment type="caution">
    <text evidence="1">The sequence shown here is derived from an EMBL/GenBank/DDBJ whole genome shotgun (WGS) entry which is preliminary data.</text>
</comment>
<protein>
    <submittedName>
        <fullName evidence="1">Uncharacterized protein</fullName>
    </submittedName>
</protein>
<organism evidence="1 2">
    <name type="scientific">Sodaliphilus pleomorphus</name>
    <dbReference type="NCBI Taxonomy" id="2606626"/>
    <lineage>
        <taxon>Bacteria</taxon>
        <taxon>Pseudomonadati</taxon>
        <taxon>Bacteroidota</taxon>
        <taxon>Bacteroidia</taxon>
        <taxon>Bacteroidales</taxon>
        <taxon>Muribaculaceae</taxon>
        <taxon>Sodaliphilus</taxon>
    </lineage>
</organism>